<evidence type="ECO:0000256" key="6">
    <source>
        <dbReference type="ARBA" id="ARBA00008011"/>
    </source>
</evidence>
<dbReference type="InterPro" id="IPR045192">
    <property type="entry name" value="AP180-like"/>
</dbReference>
<keyword evidence="13" id="KW-0333">Golgi apparatus</keyword>
<dbReference type="InterPro" id="IPR008942">
    <property type="entry name" value="ENTH_VHS"/>
</dbReference>
<dbReference type="GO" id="GO:0008021">
    <property type="term" value="C:synaptic vesicle"/>
    <property type="evidence" value="ECO:0007669"/>
    <property type="project" value="TreeGrafter"/>
</dbReference>
<evidence type="ECO:0000313" key="23">
    <source>
        <dbReference type="Ensembl" id="ENSCCRP00015033116.1"/>
    </source>
</evidence>
<evidence type="ECO:0000256" key="18">
    <source>
        <dbReference type="ARBA" id="ARBA00055144"/>
    </source>
</evidence>
<evidence type="ECO:0000256" key="14">
    <source>
        <dbReference type="ARBA" id="ARBA00023136"/>
    </source>
</evidence>
<dbReference type="GO" id="GO:0000149">
    <property type="term" value="F:SNARE binding"/>
    <property type="evidence" value="ECO:0007669"/>
    <property type="project" value="TreeGrafter"/>
</dbReference>
<dbReference type="GO" id="GO:0005905">
    <property type="term" value="C:clathrin-coated pit"/>
    <property type="evidence" value="ECO:0007669"/>
    <property type="project" value="UniProtKB-SubCell"/>
</dbReference>
<evidence type="ECO:0000256" key="8">
    <source>
        <dbReference type="ARBA" id="ARBA00022499"/>
    </source>
</evidence>
<dbReference type="PANTHER" id="PTHR22951:SF16">
    <property type="entry name" value="PHOSPHATIDYLINOSITOL-BINDING CLATHRIN ASSEMBLY PROTEIN"/>
    <property type="match status" value="1"/>
</dbReference>
<dbReference type="GO" id="GO:0016185">
    <property type="term" value="P:synaptic vesicle budding from presynaptic endocytic zone membrane"/>
    <property type="evidence" value="ECO:0007669"/>
    <property type="project" value="TreeGrafter"/>
</dbReference>
<evidence type="ECO:0000256" key="12">
    <source>
        <dbReference type="ARBA" id="ARBA00022990"/>
    </source>
</evidence>
<keyword evidence="7" id="KW-1003">Cell membrane</keyword>
<dbReference type="FunFam" id="1.25.40.90:FF:000001">
    <property type="entry name" value="phosphatidylinositol-binding clathrin assembly protein-like isoform X1"/>
    <property type="match status" value="1"/>
</dbReference>
<dbReference type="GO" id="GO:0005794">
    <property type="term" value="C:Golgi apparatus"/>
    <property type="evidence" value="ECO:0007669"/>
    <property type="project" value="UniProtKB-SubCell"/>
</dbReference>
<dbReference type="InterPro" id="IPR013809">
    <property type="entry name" value="ENTH"/>
</dbReference>
<dbReference type="SUPFAM" id="SSF48464">
    <property type="entry name" value="ENTH/VHS domain"/>
    <property type="match status" value="1"/>
</dbReference>
<organism evidence="23 24">
    <name type="scientific">Cyprinus carpio</name>
    <name type="common">Common carp</name>
    <dbReference type="NCBI Taxonomy" id="7962"/>
    <lineage>
        <taxon>Eukaryota</taxon>
        <taxon>Metazoa</taxon>
        <taxon>Chordata</taxon>
        <taxon>Craniata</taxon>
        <taxon>Vertebrata</taxon>
        <taxon>Euteleostomi</taxon>
        <taxon>Actinopterygii</taxon>
        <taxon>Neopterygii</taxon>
        <taxon>Teleostei</taxon>
        <taxon>Ostariophysi</taxon>
        <taxon>Cypriniformes</taxon>
        <taxon>Cyprinidae</taxon>
        <taxon>Cyprininae</taxon>
        <taxon>Cyprinus</taxon>
    </lineage>
</organism>
<dbReference type="GO" id="GO:0005634">
    <property type="term" value="C:nucleus"/>
    <property type="evidence" value="ECO:0007669"/>
    <property type="project" value="UniProtKB-SubCell"/>
</dbReference>
<evidence type="ECO:0000256" key="11">
    <source>
        <dbReference type="ARBA" id="ARBA00022843"/>
    </source>
</evidence>
<keyword evidence="12" id="KW-0007">Acetylation</keyword>
<dbReference type="Ensembl" id="ENSCCRT00015034262.1">
    <property type="protein sequence ID" value="ENSCCRP00015033116.1"/>
    <property type="gene ID" value="ENSCCRG00015010435.1"/>
</dbReference>
<evidence type="ECO:0000256" key="20">
    <source>
        <dbReference type="ARBA" id="ARBA00068054"/>
    </source>
</evidence>
<dbReference type="GO" id="GO:0072583">
    <property type="term" value="P:clathrin-dependent endocytosis"/>
    <property type="evidence" value="ECO:0007669"/>
    <property type="project" value="InterPro"/>
</dbReference>
<dbReference type="GO" id="GO:0005546">
    <property type="term" value="F:phosphatidylinositol-4,5-bisphosphate binding"/>
    <property type="evidence" value="ECO:0007669"/>
    <property type="project" value="TreeGrafter"/>
</dbReference>
<keyword evidence="21" id="KW-0175">Coiled coil</keyword>
<keyword evidence="17" id="KW-0968">Cytoplasmic vesicle</keyword>
<dbReference type="GO" id="GO:0098894">
    <property type="term" value="C:extrinsic component of presynaptic endocytic zone membrane"/>
    <property type="evidence" value="ECO:0007669"/>
    <property type="project" value="TreeGrafter"/>
</dbReference>
<protein>
    <recommendedName>
        <fullName evidence="20">Phosphatidylinositol-binding clathrin assembly protein</fullName>
    </recommendedName>
</protein>
<comment type="subunit">
    <text evidence="19">Binds to clathrin; involves primarily the C-terminal sequences, but the full-length protein is required for full binding capacity. Binds phosphatidylinositol 4,5- bisphosphate. Interacts with PIMREG; this interaction may change the subcellular location into the nucleus. Interacts with AP2A1 (via its alpha-appendage domain). Interacts (via N-terminus) with VAMP2; VAMP3; VAMP7 and VAMP8 (Via N-terminus). Interacts with LC3/MAP1LC3A.</text>
</comment>
<evidence type="ECO:0000256" key="4">
    <source>
        <dbReference type="ARBA" id="ARBA00004555"/>
    </source>
</evidence>
<comment type="subcellular location">
    <subcellularLocation>
        <location evidence="3">Cell membrane</location>
    </subcellularLocation>
    <subcellularLocation>
        <location evidence="2">Cytoplasmic vesicle</location>
        <location evidence="2">Clathrin-coated vesicle</location>
    </subcellularLocation>
    <subcellularLocation>
        <location evidence="4">Golgi apparatus</location>
    </subcellularLocation>
    <subcellularLocation>
        <location evidence="5">Membrane</location>
        <location evidence="5">Clathrin-coated pit</location>
    </subcellularLocation>
    <subcellularLocation>
        <location evidence="1">Nucleus</location>
    </subcellularLocation>
</comment>
<evidence type="ECO:0000256" key="17">
    <source>
        <dbReference type="ARBA" id="ARBA00023329"/>
    </source>
</evidence>
<evidence type="ECO:0000256" key="21">
    <source>
        <dbReference type="SAM" id="Coils"/>
    </source>
</evidence>
<dbReference type="Gene3D" id="1.25.40.90">
    <property type="match status" value="1"/>
</dbReference>
<reference evidence="23" key="1">
    <citation type="submission" date="2025-08" db="UniProtKB">
        <authorList>
            <consortium name="Ensembl"/>
        </authorList>
    </citation>
    <scope>IDENTIFICATION</scope>
</reference>
<dbReference type="FunFam" id="1.20.58.150:FF:000001">
    <property type="entry name" value="phosphatidylinositol-binding clathrin assembly protein-like isoform X1"/>
    <property type="match status" value="1"/>
</dbReference>
<comment type="function">
    <text evidence="18">Cytoplasmic adapter protein that plays a critical role in clathrin-mediated endocytosis which is important in processes such as internalization of cell receptors, synaptic transmission or removal of apoptotic cells. Recruits AP-2 and attaches clathrin triskelions to the cytoplasmic side of plasma membrane leading to clathrin-coated vesicles (CCVs) assembly. Furthermore, regulates clathrin-coated vesicle size and maturation by directly sensing and driving membrane curvature. In addition to binding to clathrin, mediates the endocytosis of small R-SNARES (Soluble NSF Attachment Protein REceptors) between plasma membranes and endosomes including VAMP2, VAMP3, VAMP4, VAMP7 or VAMP8. In turn, PICALM-dependent SNARE endocytosis is required for the formation and maturation of autophagic precursors. Modulates thereby autophagy and the turnover of autophagy substrates such as MAPT/TAU or amyloid precursor protein cleaved C-terminal fragment (APP-CTF).</text>
</comment>
<dbReference type="InterPro" id="IPR011417">
    <property type="entry name" value="ANTH_dom"/>
</dbReference>
<dbReference type="Pfam" id="PF07651">
    <property type="entry name" value="ANTH"/>
    <property type="match status" value="1"/>
</dbReference>
<evidence type="ECO:0000256" key="7">
    <source>
        <dbReference type="ARBA" id="ARBA00022475"/>
    </source>
</evidence>
<proteinExistence type="inferred from homology"/>
<evidence type="ECO:0000256" key="16">
    <source>
        <dbReference type="ARBA" id="ARBA00023242"/>
    </source>
</evidence>
<dbReference type="GO" id="GO:0032050">
    <property type="term" value="F:clathrin heavy chain binding"/>
    <property type="evidence" value="ECO:0007669"/>
    <property type="project" value="TreeGrafter"/>
</dbReference>
<keyword evidence="11" id="KW-0832">Ubl conjugation</keyword>
<dbReference type="GO" id="GO:0030136">
    <property type="term" value="C:clathrin-coated vesicle"/>
    <property type="evidence" value="ECO:0007669"/>
    <property type="project" value="UniProtKB-SubCell"/>
</dbReference>
<dbReference type="PROSITE" id="PS50942">
    <property type="entry name" value="ENTH"/>
    <property type="match status" value="1"/>
</dbReference>
<comment type="similarity">
    <text evidence="6">Belongs to the PICALM/SNAP91 family.</text>
</comment>
<evidence type="ECO:0000313" key="24">
    <source>
        <dbReference type="Proteomes" id="UP000694700"/>
    </source>
</evidence>
<evidence type="ECO:0000256" key="15">
    <source>
        <dbReference type="ARBA" id="ARBA00023176"/>
    </source>
</evidence>
<keyword evidence="14" id="KW-0472">Membrane</keyword>
<dbReference type="PANTHER" id="PTHR22951">
    <property type="entry name" value="CLATHRIN ASSEMBLY PROTEIN"/>
    <property type="match status" value="1"/>
</dbReference>
<keyword evidence="10" id="KW-0254">Endocytosis</keyword>
<dbReference type="AlphaFoldDB" id="A0A8C1U6W2"/>
<keyword evidence="8" id="KW-1017">Isopeptide bond</keyword>
<keyword evidence="15" id="KW-0168">Coated pit</keyword>
<feature type="coiled-coil region" evidence="21">
    <location>
        <begin position="321"/>
        <end position="348"/>
    </location>
</feature>
<feature type="domain" description="ENTH" evidence="22">
    <location>
        <begin position="14"/>
        <end position="145"/>
    </location>
</feature>
<evidence type="ECO:0000256" key="19">
    <source>
        <dbReference type="ARBA" id="ARBA00061829"/>
    </source>
</evidence>
<evidence type="ECO:0000256" key="3">
    <source>
        <dbReference type="ARBA" id="ARBA00004236"/>
    </source>
</evidence>
<dbReference type="GO" id="GO:0005545">
    <property type="term" value="F:1-phosphatidylinositol binding"/>
    <property type="evidence" value="ECO:0007669"/>
    <property type="project" value="InterPro"/>
</dbReference>
<evidence type="ECO:0000256" key="1">
    <source>
        <dbReference type="ARBA" id="ARBA00004123"/>
    </source>
</evidence>
<evidence type="ECO:0000259" key="22">
    <source>
        <dbReference type="PROSITE" id="PS50942"/>
    </source>
</evidence>
<keyword evidence="9" id="KW-0597">Phosphoprotein</keyword>
<name>A0A8C1U6W2_CYPCA</name>
<evidence type="ECO:0000256" key="9">
    <source>
        <dbReference type="ARBA" id="ARBA00022553"/>
    </source>
</evidence>
<dbReference type="SMART" id="SM00273">
    <property type="entry name" value="ENTH"/>
    <property type="match status" value="1"/>
</dbReference>
<evidence type="ECO:0000256" key="2">
    <source>
        <dbReference type="ARBA" id="ARBA00004132"/>
    </source>
</evidence>
<dbReference type="CDD" id="cd16985">
    <property type="entry name" value="ANTH_N_AP180"/>
    <property type="match status" value="1"/>
</dbReference>
<evidence type="ECO:0000256" key="10">
    <source>
        <dbReference type="ARBA" id="ARBA00022583"/>
    </source>
</evidence>
<sequence length="596" mass="66024">MSGQSITDRITAAQHSVTGSAVSKTVCKATTHEIMGPKKKHLDYLIHCTNEMNVNIPQLADSLFERTTNTSWVVIFKSLITTHHLMVYGNERFIQYLASRNTVFNLSNFLDKSGLQGYDMSTFIRRYSRYLNEKAVSYRQVAFDFTKVKRGVDGVMRTMNTEKLLKTIPIIQNQMDALLDFNVNANELTNGVINAAFMLLFKDSIRLFAAYNEGIINLLEKYFDMKKVQCKEGLDIYKKFLTRMTRISEFLKVAEQVGIDRGDIPDLSQAPSSLLDALEQHLASLEGKKVKDSTAASRASTLSNAVSSLANTGMSFTKVDEREKQAALEEEQARLKALKEQRLKELSKRPSFATTDTSPVSTTAACISTAPAIDLFSTPSCSNGSSDLFDLQTNFQSSMQPGPSVATAWGDPFSSSEAVDDSIPNLNPFLTKLVVDGAHQPVMSSDGVSFSSRTSGHEIFGGKHALSLVVSHAQYPVVQLPEKLVSDDLDSSLANLVGSNDIHWNQPGEKKLTGGMNWQPKTAPSTTWNPVSMVQLYFILIKLLQNPPPQMPSMSMMTQPTMMYTQPVMRPSNPFGSVSSAQVQSLHTFMYVMLFL</sequence>
<dbReference type="SUPFAM" id="SSF89009">
    <property type="entry name" value="GAT-like domain"/>
    <property type="match status" value="1"/>
</dbReference>
<dbReference type="InterPro" id="IPR014712">
    <property type="entry name" value="ANTH_dom_sf"/>
</dbReference>
<evidence type="ECO:0000256" key="5">
    <source>
        <dbReference type="ARBA" id="ARBA00004600"/>
    </source>
</evidence>
<evidence type="ECO:0000256" key="13">
    <source>
        <dbReference type="ARBA" id="ARBA00023034"/>
    </source>
</evidence>
<dbReference type="Proteomes" id="UP000694700">
    <property type="component" value="Unplaced"/>
</dbReference>
<keyword evidence="16" id="KW-0539">Nucleus</keyword>
<dbReference type="GO" id="GO:0048268">
    <property type="term" value="P:clathrin coat assembly"/>
    <property type="evidence" value="ECO:0007669"/>
    <property type="project" value="InterPro"/>
</dbReference>
<dbReference type="Gene3D" id="1.20.58.150">
    <property type="entry name" value="ANTH domain"/>
    <property type="match status" value="1"/>
</dbReference>
<accession>A0A8C1U6W2</accession>